<reference evidence="1 2" key="1">
    <citation type="journal article" date="2013" name="Genome Biol.">
        <title>The genome sequence of the most widely cultivated cacao type and its use to identify candidate genes regulating pod color.</title>
        <authorList>
            <person name="Motamayor J.C."/>
            <person name="Mockaitis K."/>
            <person name="Schmutz J."/>
            <person name="Haiminen N."/>
            <person name="Iii D.L."/>
            <person name="Cornejo O."/>
            <person name="Findley S.D."/>
            <person name="Zheng P."/>
            <person name="Utro F."/>
            <person name="Royaert S."/>
            <person name="Saski C."/>
            <person name="Jenkins J."/>
            <person name="Podicheti R."/>
            <person name="Zhao M."/>
            <person name="Scheffler B.E."/>
            <person name="Stack J.C."/>
            <person name="Feltus F.A."/>
            <person name="Mustiga G.M."/>
            <person name="Amores F."/>
            <person name="Phillips W."/>
            <person name="Marelli J.P."/>
            <person name="May G.D."/>
            <person name="Shapiro H."/>
            <person name="Ma J."/>
            <person name="Bustamante C.D."/>
            <person name="Schnell R.J."/>
            <person name="Main D."/>
            <person name="Gilbert D."/>
            <person name="Parida L."/>
            <person name="Kuhn D.N."/>
        </authorList>
    </citation>
    <scope>NUCLEOTIDE SEQUENCE [LARGE SCALE GENOMIC DNA]</scope>
    <source>
        <strain evidence="2">cv. Matina 1-6</strain>
    </source>
</reference>
<dbReference type="AlphaFoldDB" id="A0A061GCZ3"/>
<dbReference type="PANTHER" id="PTHR11439">
    <property type="entry name" value="GAG-POL-RELATED RETROTRANSPOSON"/>
    <property type="match status" value="1"/>
</dbReference>
<dbReference type="Proteomes" id="UP000026915">
    <property type="component" value="Chromosome 6"/>
</dbReference>
<dbReference type="EMBL" id="CM001884">
    <property type="protein sequence ID" value="EOY27027.1"/>
    <property type="molecule type" value="Genomic_DNA"/>
</dbReference>
<evidence type="ECO:0000313" key="2">
    <source>
        <dbReference type="Proteomes" id="UP000026915"/>
    </source>
</evidence>
<protein>
    <submittedName>
        <fullName evidence="1">Cysteine-rich RLK (RECEPTOR-like protein kinase) 8, putative</fullName>
    </submittedName>
</protein>
<dbReference type="PANTHER" id="PTHR11439:SF498">
    <property type="entry name" value="DNAK FAMILY PROTEIN"/>
    <property type="match status" value="1"/>
</dbReference>
<dbReference type="SUPFAM" id="SSF56672">
    <property type="entry name" value="DNA/RNA polymerases"/>
    <property type="match status" value="1"/>
</dbReference>
<sequence length="148" mass="16828">MSSSRKSITGYCVFIGDTLVSWKSKKQAVVARSSAEAEYRSMASTCCELMWLKHLLADFKIDHDDPIDLYSDSQSAIHISKNPVFHEQTEHIEMDCHFIREKVLASTIKPLHISTDLQVVDIFTKALLPKQFYKLLGKMSVHDIHTSS</sequence>
<dbReference type="STRING" id="3641.A0A061GCZ3"/>
<dbReference type="OMA" id="HEQTEHI"/>
<evidence type="ECO:0000313" key="1">
    <source>
        <dbReference type="EMBL" id="EOY27027.1"/>
    </source>
</evidence>
<gene>
    <name evidence="1" type="ORF">TCM_028978</name>
</gene>
<keyword evidence="1" id="KW-0418">Kinase</keyword>
<accession>A0A061GCZ3</accession>
<proteinExistence type="predicted"/>
<dbReference type="GO" id="GO:0016301">
    <property type="term" value="F:kinase activity"/>
    <property type="evidence" value="ECO:0007669"/>
    <property type="project" value="UniProtKB-KW"/>
</dbReference>
<dbReference type="CDD" id="cd09272">
    <property type="entry name" value="RNase_HI_RT_Ty1"/>
    <property type="match status" value="1"/>
</dbReference>
<dbReference type="InParanoid" id="A0A061GCZ3"/>
<dbReference type="eggNOG" id="KOG0017">
    <property type="taxonomic scope" value="Eukaryota"/>
</dbReference>
<organism evidence="1 2">
    <name type="scientific">Theobroma cacao</name>
    <name type="common">Cacao</name>
    <name type="synonym">Cocoa</name>
    <dbReference type="NCBI Taxonomy" id="3641"/>
    <lineage>
        <taxon>Eukaryota</taxon>
        <taxon>Viridiplantae</taxon>
        <taxon>Streptophyta</taxon>
        <taxon>Embryophyta</taxon>
        <taxon>Tracheophyta</taxon>
        <taxon>Spermatophyta</taxon>
        <taxon>Magnoliopsida</taxon>
        <taxon>eudicotyledons</taxon>
        <taxon>Gunneridae</taxon>
        <taxon>Pentapetalae</taxon>
        <taxon>rosids</taxon>
        <taxon>malvids</taxon>
        <taxon>Malvales</taxon>
        <taxon>Malvaceae</taxon>
        <taxon>Byttnerioideae</taxon>
        <taxon>Theobroma</taxon>
    </lineage>
</organism>
<keyword evidence="2" id="KW-1185">Reference proteome</keyword>
<name>A0A061GCZ3_THECC</name>
<keyword evidence="1" id="KW-0808">Transferase</keyword>
<dbReference type="InterPro" id="IPR043502">
    <property type="entry name" value="DNA/RNA_pol_sf"/>
</dbReference>
<dbReference type="Gramene" id="EOY27027">
    <property type="protein sequence ID" value="EOY27027"/>
    <property type="gene ID" value="TCM_028978"/>
</dbReference>
<dbReference type="HOGENOM" id="CLU_001650_6_4_1"/>